<dbReference type="EMBL" id="JACVVX010000010">
    <property type="protein sequence ID" value="MBD0417193.1"/>
    <property type="molecule type" value="Genomic_DNA"/>
</dbReference>
<name>A0A8J6U3Q7_9HYPH</name>
<organism evidence="1 2">
    <name type="scientific">Oryzicola mucosus</name>
    <dbReference type="NCBI Taxonomy" id="2767425"/>
    <lineage>
        <taxon>Bacteria</taxon>
        <taxon>Pseudomonadati</taxon>
        <taxon>Pseudomonadota</taxon>
        <taxon>Alphaproteobacteria</taxon>
        <taxon>Hyphomicrobiales</taxon>
        <taxon>Phyllobacteriaceae</taxon>
        <taxon>Oryzicola</taxon>
    </lineage>
</organism>
<proteinExistence type="predicted"/>
<dbReference type="RefSeq" id="WP_188166631.1">
    <property type="nucleotide sequence ID" value="NZ_JACVVX010000010.1"/>
</dbReference>
<evidence type="ECO:0000313" key="1">
    <source>
        <dbReference type="EMBL" id="MBD0417193.1"/>
    </source>
</evidence>
<dbReference type="AlphaFoldDB" id="A0A8J6U3Q7"/>
<keyword evidence="2" id="KW-1185">Reference proteome</keyword>
<sequence length="54" mass="5547">MTSAFWLTRFDVAIREDLIVCPAGDDAAKAAFPGKSSWAAQTGAGLKASGCATN</sequence>
<protein>
    <submittedName>
        <fullName evidence="1">Uncharacterized protein</fullName>
    </submittedName>
</protein>
<accession>A0A8J6U3Q7</accession>
<dbReference type="Proteomes" id="UP000643405">
    <property type="component" value="Unassembled WGS sequence"/>
</dbReference>
<reference evidence="1" key="1">
    <citation type="submission" date="2020-09" db="EMBL/GenBank/DDBJ databases">
        <title>Genome seq and assembly of Tianweitania sp.</title>
        <authorList>
            <person name="Chhetri G."/>
        </authorList>
    </citation>
    <scope>NUCLEOTIDE SEQUENCE</scope>
    <source>
        <strain evidence="1">Rool2</strain>
    </source>
</reference>
<gene>
    <name evidence="1" type="ORF">ICI42_21355</name>
</gene>
<comment type="caution">
    <text evidence="1">The sequence shown here is derived from an EMBL/GenBank/DDBJ whole genome shotgun (WGS) entry which is preliminary data.</text>
</comment>
<evidence type="ECO:0000313" key="2">
    <source>
        <dbReference type="Proteomes" id="UP000643405"/>
    </source>
</evidence>